<dbReference type="Gene3D" id="3.90.1510.10">
    <property type="entry name" value="Glycerate kinase, domain 2"/>
    <property type="match status" value="1"/>
</dbReference>
<dbReference type="AlphaFoldDB" id="A0A3S0IEE2"/>
<dbReference type="OrthoDB" id="9774290at2"/>
<dbReference type="PIRSF" id="PIRSF006078">
    <property type="entry name" value="GlxK"/>
    <property type="match status" value="1"/>
</dbReference>
<evidence type="ECO:0000313" key="5">
    <source>
        <dbReference type="EMBL" id="RTR31921.1"/>
    </source>
</evidence>
<accession>A0A3S0IEE2</accession>
<organism evidence="5 6">
    <name type="scientific">Bacillus yapensis</name>
    <dbReference type="NCBI Taxonomy" id="2492960"/>
    <lineage>
        <taxon>Bacteria</taxon>
        <taxon>Bacillati</taxon>
        <taxon>Bacillota</taxon>
        <taxon>Bacilli</taxon>
        <taxon>Bacillales</taxon>
        <taxon>Bacillaceae</taxon>
        <taxon>Bacillus</taxon>
    </lineage>
</organism>
<dbReference type="PANTHER" id="PTHR21599">
    <property type="entry name" value="GLYCERATE KINASE"/>
    <property type="match status" value="1"/>
</dbReference>
<dbReference type="Pfam" id="PF02595">
    <property type="entry name" value="Gly_kinase"/>
    <property type="match status" value="1"/>
</dbReference>
<evidence type="ECO:0000256" key="3">
    <source>
        <dbReference type="ARBA" id="ARBA00022777"/>
    </source>
</evidence>
<proteinExistence type="inferred from homology"/>
<dbReference type="InterPro" id="IPR018197">
    <property type="entry name" value="Glycerate_kinase_RE-like"/>
</dbReference>
<keyword evidence="2 4" id="KW-0808">Transferase</keyword>
<dbReference type="SUPFAM" id="SSF110738">
    <property type="entry name" value="Glycerate kinase I"/>
    <property type="match status" value="1"/>
</dbReference>
<gene>
    <name evidence="5" type="ORF">EKG37_10500</name>
</gene>
<reference evidence="5 6" key="1">
    <citation type="submission" date="2018-12" db="EMBL/GenBank/DDBJ databases">
        <title>Bacillus yapensis draft genome sequence.</title>
        <authorList>
            <person name="Yu L."/>
            <person name="Xu X."/>
            <person name="Tang X."/>
        </authorList>
    </citation>
    <scope>NUCLEOTIDE SEQUENCE [LARGE SCALE GENOMIC DNA]</scope>
    <source>
        <strain evidence="5 6">XXST-01</strain>
    </source>
</reference>
<dbReference type="Gene3D" id="3.40.50.10350">
    <property type="entry name" value="Glycerate kinase, domain 1"/>
    <property type="match status" value="1"/>
</dbReference>
<dbReference type="InterPro" id="IPR036129">
    <property type="entry name" value="Glycerate_kinase_sf"/>
</dbReference>
<sequence>MNILIAMDSLKGSLSSIEANNAIAEGLLNANNKFSVQAVPVADGGEGTVEALVHATDGHFIEKIVTGPVGVPVQARYGILGGKNTAVIEVAEACGLPLLTKEQLNPLITTTYGVGELIMDAIDRGCRDFIIGLGGSATNDAGVGMLQALGYQFFVQNGDSVGLGGEFLKVIVKVDSSKVPSKVKEARFRVACDVNNPLYGPNGAAYIYGPQKGGTPEMIKELDEGLKRFADVCLEQMGVDLQHITGAGAAGGLGAAFAGFLGGQLESGVSLILAENKLEKKLAGVDLVITGEGKLDGQTSMGKAPAGVAKMAQSLGIPVIALAGDVSEGNPQLYDSGITAYFTIVGGPVSLEKAMKPEVARENLKRIAEQIGRVWGMARIIK</sequence>
<evidence type="ECO:0000256" key="1">
    <source>
        <dbReference type="ARBA" id="ARBA00006284"/>
    </source>
</evidence>
<keyword evidence="3 4" id="KW-0418">Kinase</keyword>
<dbReference type="GO" id="GO:0008887">
    <property type="term" value="F:glycerate kinase activity"/>
    <property type="evidence" value="ECO:0007669"/>
    <property type="project" value="UniProtKB-UniRule"/>
</dbReference>
<dbReference type="GO" id="GO:0031388">
    <property type="term" value="P:organic acid phosphorylation"/>
    <property type="evidence" value="ECO:0007669"/>
    <property type="project" value="UniProtKB-UniRule"/>
</dbReference>
<name>A0A3S0IEE2_9BACI</name>
<dbReference type="Proteomes" id="UP000271374">
    <property type="component" value="Unassembled WGS sequence"/>
</dbReference>
<dbReference type="NCBIfam" id="TIGR00045">
    <property type="entry name" value="glycerate kinase"/>
    <property type="match status" value="1"/>
</dbReference>
<dbReference type="InterPro" id="IPR018193">
    <property type="entry name" value="Glyc_kinase_flavodox-like_fold"/>
</dbReference>
<dbReference type="EMBL" id="RXNT01000007">
    <property type="protein sequence ID" value="RTR31921.1"/>
    <property type="molecule type" value="Genomic_DNA"/>
</dbReference>
<protein>
    <submittedName>
        <fullName evidence="5">Glycerate kinase</fullName>
    </submittedName>
</protein>
<keyword evidence="6" id="KW-1185">Reference proteome</keyword>
<comment type="similarity">
    <text evidence="1 4">Belongs to the glycerate kinase type-1 family.</text>
</comment>
<evidence type="ECO:0000256" key="2">
    <source>
        <dbReference type="ARBA" id="ARBA00022679"/>
    </source>
</evidence>
<comment type="caution">
    <text evidence="5">The sequence shown here is derived from an EMBL/GenBank/DDBJ whole genome shotgun (WGS) entry which is preliminary data.</text>
</comment>
<evidence type="ECO:0000256" key="4">
    <source>
        <dbReference type="PIRNR" id="PIRNR006078"/>
    </source>
</evidence>
<dbReference type="PANTHER" id="PTHR21599:SF0">
    <property type="entry name" value="GLYCERATE KINASE"/>
    <property type="match status" value="1"/>
</dbReference>
<dbReference type="InterPro" id="IPR004381">
    <property type="entry name" value="Glycerate_kinase"/>
</dbReference>
<dbReference type="RefSeq" id="WP_126408620.1">
    <property type="nucleotide sequence ID" value="NZ_RXNT01000007.1"/>
</dbReference>
<evidence type="ECO:0000313" key="6">
    <source>
        <dbReference type="Proteomes" id="UP000271374"/>
    </source>
</evidence>